<dbReference type="OrthoDB" id="1935385at2759"/>
<dbReference type="PANTHER" id="PTHR36054">
    <property type="entry name" value="PROTEIN SICKLE"/>
    <property type="match status" value="1"/>
</dbReference>
<name>A0A8B7CS71_PHODC</name>
<accession>A0A8B7CS71</accession>
<proteinExistence type="predicted"/>
<evidence type="ECO:0000313" key="3">
    <source>
        <dbReference type="RefSeq" id="XP_008805181.2"/>
    </source>
</evidence>
<dbReference type="AlphaFoldDB" id="A0A8B7CS71"/>
<reference evidence="2" key="1">
    <citation type="journal article" date="2019" name="Nat. Commun.">
        <title>Genome-wide association mapping of date palm fruit traits.</title>
        <authorList>
            <person name="Hazzouri K.M."/>
            <person name="Gros-Balthazard M."/>
            <person name="Flowers J.M."/>
            <person name="Copetti D."/>
            <person name="Lemansour A."/>
            <person name="Lebrun M."/>
            <person name="Masmoudi K."/>
            <person name="Ferrand S."/>
            <person name="Dhar M.I."/>
            <person name="Fresquez Z.A."/>
            <person name="Rosas U."/>
            <person name="Zhang J."/>
            <person name="Talag J."/>
            <person name="Lee S."/>
            <person name="Kudrna D."/>
            <person name="Powell R.F."/>
            <person name="Leitch I.J."/>
            <person name="Krueger R.R."/>
            <person name="Wing R.A."/>
            <person name="Amiri K.M.A."/>
            <person name="Purugganan M.D."/>
        </authorList>
    </citation>
    <scope>NUCLEOTIDE SEQUENCE [LARGE SCALE GENOMIC DNA]</scope>
    <source>
        <strain evidence="2">cv. Khalas</strain>
    </source>
</reference>
<organism evidence="2 3">
    <name type="scientific">Phoenix dactylifera</name>
    <name type="common">Date palm</name>
    <dbReference type="NCBI Taxonomy" id="42345"/>
    <lineage>
        <taxon>Eukaryota</taxon>
        <taxon>Viridiplantae</taxon>
        <taxon>Streptophyta</taxon>
        <taxon>Embryophyta</taxon>
        <taxon>Tracheophyta</taxon>
        <taxon>Spermatophyta</taxon>
        <taxon>Magnoliopsida</taxon>
        <taxon>Liliopsida</taxon>
        <taxon>Arecaceae</taxon>
        <taxon>Coryphoideae</taxon>
        <taxon>Phoeniceae</taxon>
        <taxon>Phoenix</taxon>
    </lineage>
</organism>
<gene>
    <name evidence="3" type="primary">LOC103718239</name>
</gene>
<dbReference type="GO" id="GO:0035196">
    <property type="term" value="P:miRNA processing"/>
    <property type="evidence" value="ECO:0007669"/>
    <property type="project" value="InterPro"/>
</dbReference>
<reference evidence="3" key="2">
    <citation type="submission" date="2025-08" db="UniProtKB">
        <authorList>
            <consortium name="RefSeq"/>
        </authorList>
    </citation>
    <scope>IDENTIFICATION</scope>
    <source>
        <tissue evidence="3">Young leaves</tissue>
    </source>
</reference>
<feature type="region of interest" description="Disordered" evidence="1">
    <location>
        <begin position="1"/>
        <end position="109"/>
    </location>
</feature>
<evidence type="ECO:0000313" key="2">
    <source>
        <dbReference type="Proteomes" id="UP000228380"/>
    </source>
</evidence>
<protein>
    <submittedName>
        <fullName evidence="3">Protein SICKLE-like isoform X1</fullName>
    </submittedName>
</protein>
<feature type="region of interest" description="Disordered" evidence="1">
    <location>
        <begin position="176"/>
        <end position="219"/>
    </location>
</feature>
<dbReference type="RefSeq" id="XP_008805181.2">
    <property type="nucleotide sequence ID" value="XM_008806959.3"/>
</dbReference>
<dbReference type="KEGG" id="pda:103718239"/>
<sequence>MEDSAKRRQRLQAMRLEAEATTSSSYQSLNSSVPPSLPSPQLSNPLLDPPPAAESSPPARRFDYYTDPMSAFSGAKRKGGPGAYCSPTPPLSRPNVGPRTYHTSPHQLHTTESQGSTLYQMLPHFPPDTSWRSPVQYSAPYTSCEGTPVGGFSVLTRPRGSSAGYYPSTPLSGSFSPHYGRGGSHVSPPGMRGSPHSNSGRGRGGRFSGNRSPQWTGGRGYSSYCTGSGRQEIDHYYLKSMVKDPWRKLNPIVGDITKPRNWSLDSKKAEVAERGNEYGFSKTGCLAQFLADEEAASET</sequence>
<dbReference type="Proteomes" id="UP000228380">
    <property type="component" value="Chromosome 11"/>
</dbReference>
<dbReference type="InterPro" id="IPR039292">
    <property type="entry name" value="SICKLE"/>
</dbReference>
<dbReference type="GeneID" id="103718239"/>
<keyword evidence="2" id="KW-1185">Reference proteome</keyword>
<dbReference type="GO" id="GO:0000398">
    <property type="term" value="P:mRNA splicing, via spliceosome"/>
    <property type="evidence" value="ECO:0007669"/>
    <property type="project" value="InterPro"/>
</dbReference>
<feature type="compositionally biased region" description="Low complexity" evidence="1">
    <location>
        <begin position="23"/>
        <end position="46"/>
    </location>
</feature>
<dbReference type="PANTHER" id="PTHR36054:SF2">
    <property type="entry name" value="PROTEIN SICKLE"/>
    <property type="match status" value="1"/>
</dbReference>
<evidence type="ECO:0000256" key="1">
    <source>
        <dbReference type="SAM" id="MobiDB-lite"/>
    </source>
</evidence>